<comment type="caution">
    <text evidence="2">The sequence shown here is derived from an EMBL/GenBank/DDBJ whole genome shotgun (WGS) entry which is preliminary data.</text>
</comment>
<dbReference type="Pfam" id="PF07103">
    <property type="entry name" value="DUF1365"/>
    <property type="match status" value="1"/>
</dbReference>
<accession>A0A0L0URR3</accession>
<dbReference type="Proteomes" id="UP000054564">
    <property type="component" value="Unassembled WGS sequence"/>
</dbReference>
<dbReference type="AlphaFoldDB" id="A0A0L0URR3"/>
<feature type="compositionally biased region" description="Acidic residues" evidence="1">
    <location>
        <begin position="439"/>
        <end position="448"/>
    </location>
</feature>
<feature type="compositionally biased region" description="Basic and acidic residues" evidence="1">
    <location>
        <begin position="418"/>
        <end position="438"/>
    </location>
</feature>
<evidence type="ECO:0000313" key="3">
    <source>
        <dbReference type="Proteomes" id="UP000054564"/>
    </source>
</evidence>
<evidence type="ECO:0000313" key="2">
    <source>
        <dbReference type="EMBL" id="KNE89768.1"/>
    </source>
</evidence>
<evidence type="ECO:0000256" key="1">
    <source>
        <dbReference type="SAM" id="MobiDB-lite"/>
    </source>
</evidence>
<keyword evidence="3" id="KW-1185">Reference proteome</keyword>
<dbReference type="PANTHER" id="PTHR33973:SF4">
    <property type="entry name" value="OS07G0153300 PROTEIN"/>
    <property type="match status" value="1"/>
</dbReference>
<dbReference type="InterPro" id="IPR010775">
    <property type="entry name" value="DUF1365"/>
</dbReference>
<feature type="region of interest" description="Disordered" evidence="1">
    <location>
        <begin position="408"/>
        <end position="451"/>
    </location>
</feature>
<organism evidence="2 3">
    <name type="scientific">Puccinia striiformis f. sp. tritici PST-78</name>
    <dbReference type="NCBI Taxonomy" id="1165861"/>
    <lineage>
        <taxon>Eukaryota</taxon>
        <taxon>Fungi</taxon>
        <taxon>Dikarya</taxon>
        <taxon>Basidiomycota</taxon>
        <taxon>Pucciniomycotina</taxon>
        <taxon>Pucciniomycetes</taxon>
        <taxon>Pucciniales</taxon>
        <taxon>Pucciniaceae</taxon>
        <taxon>Puccinia</taxon>
    </lineage>
</organism>
<dbReference type="EMBL" id="AJIL01000299">
    <property type="protein sequence ID" value="KNE89768.1"/>
    <property type="molecule type" value="Genomic_DNA"/>
</dbReference>
<protein>
    <recommendedName>
        <fullName evidence="4">DUF1365 domain-containing protein</fullName>
    </recommendedName>
</protein>
<dbReference type="PANTHER" id="PTHR33973">
    <property type="entry name" value="OS07G0153300 PROTEIN"/>
    <property type="match status" value="1"/>
</dbReference>
<dbReference type="OrthoDB" id="3340520at2759"/>
<sequence length="688" mass="79055">MEPSQDQNILLTLPLLPIPASSINLIDIILPPLLIGLALVIFDIQAAKTLSPKTQKNSHLFVNKTVHARFLPSPSNHRFKYDIVQFGVDLDHLESHLLDIPHLFRFHNGTHDHHHQTSCQILVPSTWINLIQIFSISPSSYFKTKTESIKQALFDQLETQFMIEDVDSKIGKVYLLSMPTYLGYTTINPLSIYFCYQKSDTLKNPPLKYVVLDVQNTFDERHSYLLTIGVNETPLPNSLEFDHQWVIPRAFHVSPFNDRTGTYQISLSDPFATQSGNNNTINLNFKIVFFTSKGEKKFFADLKGEGIPFTSQNLIKIWIKYPLILFMTSLKIIYQSFKLHICAPRLNVYPKPDPIFDEEYSSKGYNPVQKNGVVGGTAWQDLDWRSRLSRKIVVDYLTERVNQIAVQKKPYSRSKSSRGTDIDSFADQRDDSNEKVDDGLSEEEEEESKEVKLITVILKPTDPSQEPIIISPTVEDTQTTGGDKENLTIWYSSNSFYTDLLLYPNPSISQLINDRSEHNWKVSSVDLYDRVFESPYGPQDRTIPIRAGRIDKLLRKFMNKIRSFYFNWLLSFLTSADKNLPQLSKRSSYFPPPHFIPIHERFHADSNPLDPTLHIRSSLMVLSVLVSLVSEQLVAYFLFRFVFRFRFVHGYQPWFVLRRSVLKFNHVPLDKGDAGLGSVREPSSSSST</sequence>
<gene>
    <name evidence="2" type="ORF">PSTG_16762</name>
</gene>
<evidence type="ECO:0008006" key="4">
    <source>
        <dbReference type="Google" id="ProtNLM"/>
    </source>
</evidence>
<name>A0A0L0URR3_9BASI</name>
<reference evidence="3" key="1">
    <citation type="submission" date="2014-03" db="EMBL/GenBank/DDBJ databases">
        <title>The Genome Sequence of Puccinia striiformis f. sp. tritici PST-78.</title>
        <authorList>
            <consortium name="The Broad Institute Genome Sequencing Platform"/>
            <person name="Cuomo C."/>
            <person name="Hulbert S."/>
            <person name="Chen X."/>
            <person name="Walker B."/>
            <person name="Young S.K."/>
            <person name="Zeng Q."/>
            <person name="Gargeya S."/>
            <person name="Fitzgerald M."/>
            <person name="Haas B."/>
            <person name="Abouelleil A."/>
            <person name="Alvarado L."/>
            <person name="Arachchi H.M."/>
            <person name="Berlin A.M."/>
            <person name="Chapman S.B."/>
            <person name="Goldberg J."/>
            <person name="Griggs A."/>
            <person name="Gujja S."/>
            <person name="Hansen M."/>
            <person name="Howarth C."/>
            <person name="Imamovic A."/>
            <person name="Larimer J."/>
            <person name="McCowan C."/>
            <person name="Montmayeur A."/>
            <person name="Murphy C."/>
            <person name="Neiman D."/>
            <person name="Pearson M."/>
            <person name="Priest M."/>
            <person name="Roberts A."/>
            <person name="Saif S."/>
            <person name="Shea T."/>
            <person name="Sisk P."/>
            <person name="Sykes S."/>
            <person name="Wortman J."/>
            <person name="Nusbaum C."/>
            <person name="Birren B."/>
        </authorList>
    </citation>
    <scope>NUCLEOTIDE SEQUENCE [LARGE SCALE GENOMIC DNA]</scope>
    <source>
        <strain evidence="3">race PST-78</strain>
    </source>
</reference>
<dbReference type="STRING" id="1165861.A0A0L0URR3"/>
<proteinExistence type="predicted"/>